<evidence type="ECO:0000313" key="1">
    <source>
        <dbReference type="EMBL" id="KGR80552.1"/>
    </source>
</evidence>
<organism evidence="1 2">
    <name type="scientific">Ureibacillus manganicus DSM 26584</name>
    <dbReference type="NCBI Taxonomy" id="1384049"/>
    <lineage>
        <taxon>Bacteria</taxon>
        <taxon>Bacillati</taxon>
        <taxon>Bacillota</taxon>
        <taxon>Bacilli</taxon>
        <taxon>Bacillales</taxon>
        <taxon>Caryophanaceae</taxon>
        <taxon>Ureibacillus</taxon>
    </lineage>
</organism>
<dbReference type="EMBL" id="JPVN01000001">
    <property type="protein sequence ID" value="KGR80552.1"/>
    <property type="molecule type" value="Genomic_DNA"/>
</dbReference>
<dbReference type="InterPro" id="IPR020908">
    <property type="entry name" value="UPF0738"/>
</dbReference>
<dbReference type="AlphaFoldDB" id="A0A0A3J0G5"/>
<dbReference type="Proteomes" id="UP000030416">
    <property type="component" value="Unassembled WGS sequence"/>
</dbReference>
<dbReference type="Pfam" id="PF19785">
    <property type="entry name" value="UPF0738"/>
    <property type="match status" value="1"/>
</dbReference>
<proteinExistence type="predicted"/>
<dbReference type="STRING" id="1384049.CD29_01305"/>
<name>A0A0A3J0G5_9BACL</name>
<comment type="caution">
    <text evidence="1">The sequence shown here is derived from an EMBL/GenBank/DDBJ whole genome shotgun (WGS) entry which is preliminary data.</text>
</comment>
<dbReference type="RefSeq" id="WP_036181988.1">
    <property type="nucleotide sequence ID" value="NZ_AVDA01000001.1"/>
</dbReference>
<accession>A0A0A3J0G5</accession>
<dbReference type="eggNOG" id="ENOG5032YMN">
    <property type="taxonomic scope" value="Bacteria"/>
</dbReference>
<dbReference type="OrthoDB" id="2966478at2"/>
<gene>
    <name evidence="1" type="ORF">CD29_01305</name>
</gene>
<keyword evidence="2" id="KW-1185">Reference proteome</keyword>
<protein>
    <submittedName>
        <fullName evidence="1">Uncharacterized protein</fullName>
    </submittedName>
</protein>
<reference evidence="1 2" key="1">
    <citation type="submission" date="2014-02" db="EMBL/GenBank/DDBJ databases">
        <title>Draft genome sequence of Lysinibacillus manganicus DSM 26584T.</title>
        <authorList>
            <person name="Zhang F."/>
            <person name="Wang G."/>
            <person name="Zhang L."/>
        </authorList>
    </citation>
    <scope>NUCLEOTIDE SEQUENCE [LARGE SCALE GENOMIC DNA]</scope>
    <source>
        <strain evidence="1 2">DSM 26584</strain>
    </source>
</reference>
<sequence>MRNTYIIEKIQFVENKLHFSLNEDAKEKQFLPAGQVLVDSDDFSFIYLIEEENKYSYLKIPQSIWPSLVELLKTEQDPYLQVSNQLIELSNFNEELRTLLFNIEGNDNYGADFVSAVESVFEPLLTNEQE</sequence>
<evidence type="ECO:0000313" key="2">
    <source>
        <dbReference type="Proteomes" id="UP000030416"/>
    </source>
</evidence>